<evidence type="ECO:0000256" key="1">
    <source>
        <dbReference type="ARBA" id="ARBA00009437"/>
    </source>
</evidence>
<evidence type="ECO:0000256" key="3">
    <source>
        <dbReference type="ARBA" id="ARBA00023125"/>
    </source>
</evidence>
<keyword evidence="4" id="KW-0804">Transcription</keyword>
<accession>A0A7G9RYX9</accession>
<dbReference type="Pfam" id="PF00126">
    <property type="entry name" value="HTH_1"/>
    <property type="match status" value="1"/>
</dbReference>
<dbReference type="InterPro" id="IPR005119">
    <property type="entry name" value="LysR_subst-bd"/>
</dbReference>
<name>A0A7G9RYX9_9FIRM</name>
<dbReference type="KEGG" id="eio:H9L01_00005"/>
<dbReference type="SUPFAM" id="SSF53850">
    <property type="entry name" value="Periplasmic binding protein-like II"/>
    <property type="match status" value="1"/>
</dbReference>
<dbReference type="GO" id="GO:0005829">
    <property type="term" value="C:cytosol"/>
    <property type="evidence" value="ECO:0007669"/>
    <property type="project" value="TreeGrafter"/>
</dbReference>
<protein>
    <submittedName>
        <fullName evidence="6">LysR family transcriptional regulator</fullName>
    </submittedName>
</protein>
<keyword evidence="2" id="KW-0805">Transcription regulation</keyword>
<dbReference type="PRINTS" id="PR00039">
    <property type="entry name" value="HTHLYSR"/>
</dbReference>
<evidence type="ECO:0000313" key="7">
    <source>
        <dbReference type="Proteomes" id="UP000515928"/>
    </source>
</evidence>
<dbReference type="GO" id="GO:0003700">
    <property type="term" value="F:DNA-binding transcription factor activity"/>
    <property type="evidence" value="ECO:0007669"/>
    <property type="project" value="InterPro"/>
</dbReference>
<gene>
    <name evidence="6" type="ORF">H9L01_00005</name>
</gene>
<dbReference type="FunFam" id="1.10.10.10:FF:000001">
    <property type="entry name" value="LysR family transcriptional regulator"/>
    <property type="match status" value="1"/>
</dbReference>
<evidence type="ECO:0000259" key="5">
    <source>
        <dbReference type="PROSITE" id="PS50931"/>
    </source>
</evidence>
<sequence length="307" mass="36119">MDVKDLKYYVTVVEAGSFSSASRLLHVTQPALSWSIKQLEEELGIQLLERYNHGIEMTPSGQILYEGSKEVLENFARLERSLKTETELYRREIRFGLTTLSSINYMDAFESFRKKYKQYDLIFVQRGSKEIQSMLIQGEIDMALISQPVYFPKLETNANYLKGYYYDVGVVVSHRNPLFNRTELTLEDLKDCEFSMVTKDYAVGNEIPNRCRKLGFEPNIVYQNENWEVVVEHVAAYDSVSVLPYEFSNVLKRNDIKWIKLKDHDVSRFYLQLVTTFDLNNKPEHLLYWRVYNELMAFSQNPLDHYI</sequence>
<dbReference type="PROSITE" id="PS50931">
    <property type="entry name" value="HTH_LYSR"/>
    <property type="match status" value="1"/>
</dbReference>
<reference evidence="6 7" key="1">
    <citation type="submission" date="2020-08" db="EMBL/GenBank/DDBJ databases">
        <title>Genome sequence of Erysipelothrix inopinata DSM 15511T.</title>
        <authorList>
            <person name="Hyun D.-W."/>
            <person name="Bae J.-W."/>
        </authorList>
    </citation>
    <scope>NUCLEOTIDE SEQUENCE [LARGE SCALE GENOMIC DNA]</scope>
    <source>
        <strain evidence="6 7">DSM 15511</strain>
    </source>
</reference>
<dbReference type="SUPFAM" id="SSF46785">
    <property type="entry name" value="Winged helix' DNA-binding domain"/>
    <property type="match status" value="1"/>
</dbReference>
<dbReference type="Gene3D" id="3.40.190.290">
    <property type="match status" value="1"/>
</dbReference>
<dbReference type="AlphaFoldDB" id="A0A7G9RYX9"/>
<dbReference type="InterPro" id="IPR036388">
    <property type="entry name" value="WH-like_DNA-bd_sf"/>
</dbReference>
<dbReference type="InterPro" id="IPR000847">
    <property type="entry name" value="LysR_HTH_N"/>
</dbReference>
<organism evidence="6 7">
    <name type="scientific">Erysipelothrix inopinata</name>
    <dbReference type="NCBI Taxonomy" id="225084"/>
    <lineage>
        <taxon>Bacteria</taxon>
        <taxon>Bacillati</taxon>
        <taxon>Bacillota</taxon>
        <taxon>Erysipelotrichia</taxon>
        <taxon>Erysipelotrichales</taxon>
        <taxon>Erysipelotrichaceae</taxon>
        <taxon>Erysipelothrix</taxon>
    </lineage>
</organism>
<evidence type="ECO:0000313" key="6">
    <source>
        <dbReference type="EMBL" id="QNN60804.1"/>
    </source>
</evidence>
<dbReference type="PANTHER" id="PTHR30419:SF8">
    <property type="entry name" value="NITROGEN ASSIMILATION TRANSCRIPTIONAL ACTIVATOR-RELATED"/>
    <property type="match status" value="1"/>
</dbReference>
<feature type="domain" description="HTH lysR-type" evidence="5">
    <location>
        <begin position="1"/>
        <end position="58"/>
    </location>
</feature>
<dbReference type="PANTHER" id="PTHR30419">
    <property type="entry name" value="HTH-TYPE TRANSCRIPTIONAL REGULATOR YBHD"/>
    <property type="match status" value="1"/>
</dbReference>
<dbReference type="GO" id="GO:0003677">
    <property type="term" value="F:DNA binding"/>
    <property type="evidence" value="ECO:0007669"/>
    <property type="project" value="UniProtKB-KW"/>
</dbReference>
<dbReference type="InterPro" id="IPR036390">
    <property type="entry name" value="WH_DNA-bd_sf"/>
</dbReference>
<dbReference type="InterPro" id="IPR050950">
    <property type="entry name" value="HTH-type_LysR_regulators"/>
</dbReference>
<evidence type="ECO:0000256" key="4">
    <source>
        <dbReference type="ARBA" id="ARBA00023163"/>
    </source>
</evidence>
<keyword evidence="3" id="KW-0238">DNA-binding</keyword>
<evidence type="ECO:0000256" key="2">
    <source>
        <dbReference type="ARBA" id="ARBA00023015"/>
    </source>
</evidence>
<proteinExistence type="inferred from homology"/>
<dbReference type="Gene3D" id="1.10.10.10">
    <property type="entry name" value="Winged helix-like DNA-binding domain superfamily/Winged helix DNA-binding domain"/>
    <property type="match status" value="1"/>
</dbReference>
<dbReference type="Proteomes" id="UP000515928">
    <property type="component" value="Chromosome"/>
</dbReference>
<comment type="similarity">
    <text evidence="1">Belongs to the LysR transcriptional regulatory family.</text>
</comment>
<dbReference type="EMBL" id="CP060715">
    <property type="protein sequence ID" value="QNN60804.1"/>
    <property type="molecule type" value="Genomic_DNA"/>
</dbReference>
<keyword evidence="7" id="KW-1185">Reference proteome</keyword>
<dbReference type="Pfam" id="PF03466">
    <property type="entry name" value="LysR_substrate"/>
    <property type="match status" value="1"/>
</dbReference>
<dbReference type="RefSeq" id="WP_187533925.1">
    <property type="nucleotide sequence ID" value="NZ_CBCSHU010000008.1"/>
</dbReference>